<keyword evidence="10" id="KW-0472">Membrane</keyword>
<dbReference type="SUPFAM" id="SSF56112">
    <property type="entry name" value="Protein kinase-like (PK-like)"/>
    <property type="match status" value="1"/>
</dbReference>
<dbReference type="GO" id="GO:0004674">
    <property type="term" value="F:protein serine/threonine kinase activity"/>
    <property type="evidence" value="ECO:0007669"/>
    <property type="project" value="UniProtKB-KW"/>
</dbReference>
<evidence type="ECO:0000256" key="2">
    <source>
        <dbReference type="ARBA" id="ARBA00022527"/>
    </source>
</evidence>
<dbReference type="PROSITE" id="PS00108">
    <property type="entry name" value="PROTEIN_KINASE_ST"/>
    <property type="match status" value="1"/>
</dbReference>
<organism evidence="12">
    <name type="scientific">Triticum urartu</name>
    <name type="common">Red wild einkorn</name>
    <name type="synonym">Crithodium urartu</name>
    <dbReference type="NCBI Taxonomy" id="4572"/>
    <lineage>
        <taxon>Eukaryota</taxon>
        <taxon>Viridiplantae</taxon>
        <taxon>Streptophyta</taxon>
        <taxon>Embryophyta</taxon>
        <taxon>Tracheophyta</taxon>
        <taxon>Spermatophyta</taxon>
        <taxon>Magnoliopsida</taxon>
        <taxon>Liliopsida</taxon>
        <taxon>Poales</taxon>
        <taxon>Poaceae</taxon>
        <taxon>BOP clade</taxon>
        <taxon>Pooideae</taxon>
        <taxon>Triticodae</taxon>
        <taxon>Triticeae</taxon>
        <taxon>Triticinae</taxon>
        <taxon>Triticum</taxon>
    </lineage>
</organism>
<keyword evidence="12" id="KW-0675">Receptor</keyword>
<dbReference type="Gene3D" id="3.30.200.20">
    <property type="entry name" value="Phosphorylase Kinase, domain 1"/>
    <property type="match status" value="1"/>
</dbReference>
<dbReference type="OMA" id="INTTSCH"/>
<dbReference type="GO" id="GO:0005886">
    <property type="term" value="C:plasma membrane"/>
    <property type="evidence" value="ECO:0007669"/>
    <property type="project" value="TreeGrafter"/>
</dbReference>
<reference evidence="12" key="1">
    <citation type="journal article" date="2013" name="Nature">
        <title>Draft genome of the wheat A-genome progenitor Triticum urartu.</title>
        <authorList>
            <person name="Ling H.Q."/>
            <person name="Zhao S."/>
            <person name="Liu D."/>
            <person name="Wang J."/>
            <person name="Sun H."/>
            <person name="Zhang C."/>
            <person name="Fan H."/>
            <person name="Li D."/>
            <person name="Dong L."/>
            <person name="Tao Y."/>
            <person name="Gao C."/>
            <person name="Wu H."/>
            <person name="Li Y."/>
            <person name="Cui Y."/>
            <person name="Guo X."/>
            <person name="Zheng S."/>
            <person name="Wang B."/>
            <person name="Yu K."/>
            <person name="Liang Q."/>
            <person name="Yang W."/>
            <person name="Lou X."/>
            <person name="Chen J."/>
            <person name="Feng M."/>
            <person name="Jian J."/>
            <person name="Zhang X."/>
            <person name="Luo G."/>
            <person name="Jiang Y."/>
            <person name="Liu J."/>
            <person name="Wang Z."/>
            <person name="Sha Y."/>
            <person name="Zhang B."/>
            <person name="Wu H."/>
            <person name="Tang D."/>
            <person name="Shen Q."/>
            <person name="Xue P."/>
            <person name="Zou S."/>
            <person name="Wang X."/>
            <person name="Liu X."/>
            <person name="Wang F."/>
            <person name="Yang Y."/>
            <person name="An X."/>
            <person name="Dong Z."/>
            <person name="Zhang K."/>
            <person name="Zhang X."/>
            <person name="Luo M.C."/>
            <person name="Dvorak J."/>
            <person name="Tong Y."/>
            <person name="Wang J."/>
            <person name="Yang H."/>
            <person name="Li Z."/>
            <person name="Wang D."/>
            <person name="Zhang A."/>
            <person name="Wang J."/>
        </authorList>
    </citation>
    <scope>NUCLEOTIDE SEQUENCE</scope>
</reference>
<evidence type="ECO:0000256" key="9">
    <source>
        <dbReference type="ARBA" id="ARBA00022989"/>
    </source>
</evidence>
<accession>M7YVM4</accession>
<dbReference type="InterPro" id="IPR008271">
    <property type="entry name" value="Ser/Thr_kinase_AS"/>
</dbReference>
<evidence type="ECO:0000256" key="6">
    <source>
        <dbReference type="ARBA" id="ARBA00022741"/>
    </source>
</evidence>
<keyword evidence="5" id="KW-0732">Signal</keyword>
<dbReference type="AlphaFoldDB" id="M7YVM4"/>
<evidence type="ECO:0000256" key="7">
    <source>
        <dbReference type="ARBA" id="ARBA00022777"/>
    </source>
</evidence>
<dbReference type="eggNOG" id="ENOG502QQPF">
    <property type="taxonomic scope" value="Eukaryota"/>
</dbReference>
<dbReference type="PROSITE" id="PS50011">
    <property type="entry name" value="PROTEIN_KINASE_DOM"/>
    <property type="match status" value="1"/>
</dbReference>
<dbReference type="EMBL" id="KD223009">
    <property type="protein sequence ID" value="EMS51176.1"/>
    <property type="molecule type" value="Genomic_DNA"/>
</dbReference>
<keyword evidence="8" id="KW-0067">ATP-binding</keyword>
<dbReference type="InterPro" id="IPR001245">
    <property type="entry name" value="Ser-Thr/Tyr_kinase_cat_dom"/>
</dbReference>
<dbReference type="InterPro" id="IPR000719">
    <property type="entry name" value="Prot_kinase_dom"/>
</dbReference>
<dbReference type="STRING" id="4572.M7YVM4"/>
<protein>
    <submittedName>
        <fullName evidence="12">Wall-associated receptor kinase 5</fullName>
    </submittedName>
</protein>
<dbReference type="GO" id="GO:0007166">
    <property type="term" value="P:cell surface receptor signaling pathway"/>
    <property type="evidence" value="ECO:0007669"/>
    <property type="project" value="InterPro"/>
</dbReference>
<keyword evidence="9" id="KW-1133">Transmembrane helix</keyword>
<evidence type="ECO:0000313" key="12">
    <source>
        <dbReference type="EMBL" id="EMS51176.1"/>
    </source>
</evidence>
<dbReference type="InterPro" id="IPR011009">
    <property type="entry name" value="Kinase-like_dom_sf"/>
</dbReference>
<keyword evidence="4" id="KW-0812">Transmembrane</keyword>
<dbReference type="PANTHER" id="PTHR27005">
    <property type="entry name" value="WALL-ASSOCIATED RECEPTOR KINASE-LIKE 21"/>
    <property type="match status" value="1"/>
</dbReference>
<dbReference type="PANTHER" id="PTHR27005:SF371">
    <property type="entry name" value="PROTEIN KINASE DOMAIN-CONTAINING PROTEIN"/>
    <property type="match status" value="1"/>
</dbReference>
<keyword evidence="2" id="KW-0723">Serine/threonine-protein kinase</keyword>
<feature type="region of interest" description="Disordered" evidence="11">
    <location>
        <begin position="426"/>
        <end position="452"/>
    </location>
</feature>
<comment type="subcellular location">
    <subcellularLocation>
        <location evidence="1">Membrane</location>
        <topology evidence="1">Single-pass type I membrane protein</topology>
    </subcellularLocation>
</comment>
<dbReference type="PROSITE" id="PS51257">
    <property type="entry name" value="PROKAR_LIPOPROTEIN"/>
    <property type="match status" value="1"/>
</dbReference>
<dbReference type="GO" id="GO:0005524">
    <property type="term" value="F:ATP binding"/>
    <property type="evidence" value="ECO:0007669"/>
    <property type="project" value="UniProtKB-UniRule"/>
</dbReference>
<evidence type="ECO:0000256" key="3">
    <source>
        <dbReference type="ARBA" id="ARBA00022679"/>
    </source>
</evidence>
<name>M7YVM4_TRIUA</name>
<keyword evidence="3" id="KW-0808">Transferase</keyword>
<dbReference type="InterPro" id="IPR045274">
    <property type="entry name" value="WAK-like"/>
</dbReference>
<evidence type="ECO:0000256" key="10">
    <source>
        <dbReference type="ARBA" id="ARBA00023136"/>
    </source>
</evidence>
<proteinExistence type="predicted"/>
<dbReference type="InterPro" id="IPR017441">
    <property type="entry name" value="Protein_kinase_ATP_BS"/>
</dbReference>
<dbReference type="FunFam" id="3.30.200.20:FF:000043">
    <property type="entry name" value="Wall-associated receptor kinase 2"/>
    <property type="match status" value="1"/>
</dbReference>
<gene>
    <name evidence="12" type="ORF">TRIUR3_03822</name>
</gene>
<evidence type="ECO:0000256" key="5">
    <source>
        <dbReference type="ARBA" id="ARBA00022729"/>
    </source>
</evidence>
<keyword evidence="6" id="KW-0547">Nucleotide-binding</keyword>
<dbReference type="Pfam" id="PF07714">
    <property type="entry name" value="PK_Tyr_Ser-Thr"/>
    <property type="match status" value="1"/>
</dbReference>
<evidence type="ECO:0000256" key="4">
    <source>
        <dbReference type="ARBA" id="ARBA00022692"/>
    </source>
</evidence>
<dbReference type="PROSITE" id="PS00107">
    <property type="entry name" value="PROTEIN_KINASE_ATP"/>
    <property type="match status" value="1"/>
</dbReference>
<evidence type="ECO:0000256" key="11">
    <source>
        <dbReference type="SAM" id="MobiDB-lite"/>
    </source>
</evidence>
<keyword evidence="7 12" id="KW-0418">Kinase</keyword>
<dbReference type="FunFam" id="1.10.510.10:FF:000084">
    <property type="entry name" value="Wall-associated receptor kinase 2"/>
    <property type="match status" value="1"/>
</dbReference>
<dbReference type="SMART" id="SM00220">
    <property type="entry name" value="S_TKc"/>
    <property type="match status" value="1"/>
</dbReference>
<sequence>MSVCRPSRYALPGPCTGVGCCQSAIPPGISFFEPHQRNFPPQQDDNSAFISNATSCHYVFLVEADWFSYSDRVFLNRTDDFDVPVVLDWAVRNVDNCSAARRNATDFACRSARSECFDAVNGPGYRCNCSSGYDGNPYLDEEELKKATNNFAADQILGRGGHGIVYRGVLEDKTIVAIKKSKMMEATETKEFAREMLILSQINHRNVVKLHGCCLEVEVPMLVYEYVSNGTLYHYIHGREGHDTNKALDTRLRIAAESAEALSYMHSSSSPPILHGDVKTANILLDGSLTAKVSDFGASKLAPSDEVEIATLVQGTCRYLDPEYLMTCQLTDKSDVYSFGVVLLELLTGKKVLCFDGPEEDRSLVSRFTTAVKAGQHGELLDGRVRVEMGPEALEEVRHLVMRCVSIIKEERLSMKEVAEKLEALRSPSSAPLQTHHGFNVSDGAPSQPHDASLQLYHGFNDSGGGSIAAQGRILRVACAALQLGRHGQIHGDAAPGFAVPVDEMRRSTGAAGMRSNGGPGFAVPVTRMRKAAPVAVNAEEIARVIEAETNIARGYFNVVPFFPEDFLDTFRHPHHRDELTTRGRFPHRNLDIHATKWRANAHSKVAKMHYHVHLCLENVPLHAWGEEEIAKILGENTILHYFDIATLQKEDASMMSLWAWTTNSSAIPKGLEDRVLIHLELIEDFSPDAAGNIPRNA</sequence>
<dbReference type="Gene3D" id="1.10.510.10">
    <property type="entry name" value="Transferase(Phosphotransferase) domain 1"/>
    <property type="match status" value="1"/>
</dbReference>
<evidence type="ECO:0000256" key="1">
    <source>
        <dbReference type="ARBA" id="ARBA00004479"/>
    </source>
</evidence>
<evidence type="ECO:0000256" key="8">
    <source>
        <dbReference type="ARBA" id="ARBA00022840"/>
    </source>
</evidence>